<organism evidence="2 3">
    <name type="scientific">Reticulomyxa filosa</name>
    <dbReference type="NCBI Taxonomy" id="46433"/>
    <lineage>
        <taxon>Eukaryota</taxon>
        <taxon>Sar</taxon>
        <taxon>Rhizaria</taxon>
        <taxon>Retaria</taxon>
        <taxon>Foraminifera</taxon>
        <taxon>Monothalamids</taxon>
        <taxon>Reticulomyxidae</taxon>
        <taxon>Reticulomyxa</taxon>
    </lineage>
</organism>
<proteinExistence type="predicted"/>
<dbReference type="PANTHER" id="PTHR45689:SF5">
    <property type="entry name" value="I[[H]] CHANNEL, ISOFORM E"/>
    <property type="match status" value="1"/>
</dbReference>
<name>X6MH78_RETFI</name>
<dbReference type="InterPro" id="IPR014710">
    <property type="entry name" value="RmlC-like_jellyroll"/>
</dbReference>
<dbReference type="InterPro" id="IPR051413">
    <property type="entry name" value="K/Na_HCN_channel"/>
</dbReference>
<dbReference type="SUPFAM" id="SSF51206">
    <property type="entry name" value="cAMP-binding domain-like"/>
    <property type="match status" value="1"/>
</dbReference>
<dbReference type="InterPro" id="IPR018490">
    <property type="entry name" value="cNMP-bd_dom_sf"/>
</dbReference>
<dbReference type="SMART" id="SM00100">
    <property type="entry name" value="cNMP"/>
    <property type="match status" value="1"/>
</dbReference>
<gene>
    <name evidence="2" type="ORF">RFI_24992</name>
</gene>
<feature type="domain" description="Cyclic nucleotide-binding" evidence="1">
    <location>
        <begin position="83"/>
        <end position="181"/>
    </location>
</feature>
<dbReference type="CDD" id="cd00038">
    <property type="entry name" value="CAP_ED"/>
    <property type="match status" value="1"/>
</dbReference>
<protein>
    <submittedName>
        <fullName evidence="2">Cyclic-nucleotide gated cation channel</fullName>
    </submittedName>
</protein>
<dbReference type="InterPro" id="IPR000595">
    <property type="entry name" value="cNMP-bd_dom"/>
</dbReference>
<sequence length="321" mass="37504">MLMYAVIVGSITSLLRSMDTPGGKRQERTSVVQEYLRQRAVSSDLTERILHGHDEKILQDVHTVLKEQLFLEINQPLLQKMDCFKELPKTLLLILVHQLITRIYLPNETVFLIGERALEVFFVVRGDLEELDKEGKSLHRYKDGDCFGDQLFEYNARRRASVRCSTHCELLILTAWALKKITQSFPEFAMLLAQWSLDDAKNLTKWKKVRKAVHTTRIMRAKGAKVTVEQVFKAMNGASVWNDKFDLRTLQPGNNELTYLKFKKEFAAAQKKKFFFLFLTLNFRFIQLTFYFLEMQIAIRNNLHILILTGFFVKKQVVDFN</sequence>
<dbReference type="OrthoDB" id="2152421at2759"/>
<comment type="caution">
    <text evidence="2">The sequence shown here is derived from an EMBL/GenBank/DDBJ whole genome shotgun (WGS) entry which is preliminary data.</text>
</comment>
<keyword evidence="3" id="KW-1185">Reference proteome</keyword>
<dbReference type="Pfam" id="PF00027">
    <property type="entry name" value="cNMP_binding"/>
    <property type="match status" value="1"/>
</dbReference>
<accession>X6MH78</accession>
<evidence type="ECO:0000313" key="3">
    <source>
        <dbReference type="Proteomes" id="UP000023152"/>
    </source>
</evidence>
<dbReference type="GO" id="GO:0005249">
    <property type="term" value="F:voltage-gated potassium channel activity"/>
    <property type="evidence" value="ECO:0007669"/>
    <property type="project" value="TreeGrafter"/>
</dbReference>
<dbReference type="GO" id="GO:0098855">
    <property type="term" value="C:HCN channel complex"/>
    <property type="evidence" value="ECO:0007669"/>
    <property type="project" value="TreeGrafter"/>
</dbReference>
<dbReference type="Gene3D" id="2.60.120.10">
    <property type="entry name" value="Jelly Rolls"/>
    <property type="match status" value="1"/>
</dbReference>
<evidence type="ECO:0000259" key="1">
    <source>
        <dbReference type="PROSITE" id="PS50042"/>
    </source>
</evidence>
<dbReference type="PROSITE" id="PS50042">
    <property type="entry name" value="CNMP_BINDING_3"/>
    <property type="match status" value="1"/>
</dbReference>
<reference evidence="2 3" key="1">
    <citation type="journal article" date="2013" name="Curr. Biol.">
        <title>The Genome of the Foraminiferan Reticulomyxa filosa.</title>
        <authorList>
            <person name="Glockner G."/>
            <person name="Hulsmann N."/>
            <person name="Schleicher M."/>
            <person name="Noegel A.A."/>
            <person name="Eichinger L."/>
            <person name="Gallinger C."/>
            <person name="Pawlowski J."/>
            <person name="Sierra R."/>
            <person name="Euteneuer U."/>
            <person name="Pillet L."/>
            <person name="Moustafa A."/>
            <person name="Platzer M."/>
            <person name="Groth M."/>
            <person name="Szafranski K."/>
            <person name="Schliwa M."/>
        </authorList>
    </citation>
    <scope>NUCLEOTIDE SEQUENCE [LARGE SCALE GENOMIC DNA]</scope>
</reference>
<evidence type="ECO:0000313" key="2">
    <source>
        <dbReference type="EMBL" id="ETO12385.1"/>
    </source>
</evidence>
<dbReference type="GO" id="GO:0035725">
    <property type="term" value="P:sodium ion transmembrane transport"/>
    <property type="evidence" value="ECO:0007669"/>
    <property type="project" value="TreeGrafter"/>
</dbReference>
<dbReference type="PANTHER" id="PTHR45689">
    <property type="entry name" value="I[[H]] CHANNEL, ISOFORM E"/>
    <property type="match status" value="1"/>
</dbReference>
<dbReference type="EMBL" id="ASPP01021458">
    <property type="protein sequence ID" value="ETO12385.1"/>
    <property type="molecule type" value="Genomic_DNA"/>
</dbReference>
<dbReference type="Proteomes" id="UP000023152">
    <property type="component" value="Unassembled WGS sequence"/>
</dbReference>
<dbReference type="AlphaFoldDB" id="X6MH78"/>
<dbReference type="GO" id="GO:0003254">
    <property type="term" value="P:regulation of membrane depolarization"/>
    <property type="evidence" value="ECO:0007669"/>
    <property type="project" value="TreeGrafter"/>
</dbReference>